<dbReference type="EMBL" id="FOIR01000001">
    <property type="protein sequence ID" value="SEV86114.1"/>
    <property type="molecule type" value="Genomic_DNA"/>
</dbReference>
<reference evidence="2" key="1">
    <citation type="submission" date="2016-10" db="EMBL/GenBank/DDBJ databases">
        <authorList>
            <person name="Varghese N."/>
            <person name="Submissions S."/>
        </authorList>
    </citation>
    <scope>NUCLEOTIDE SEQUENCE [LARGE SCALE GENOMIC DNA]</scope>
    <source>
        <strain evidence="2">CGMCC 1.12402</strain>
    </source>
</reference>
<dbReference type="Pfam" id="PF00702">
    <property type="entry name" value="Hydrolase"/>
    <property type="match status" value="1"/>
</dbReference>
<dbReference type="InterPro" id="IPR006439">
    <property type="entry name" value="HAD-SF_hydro_IA"/>
</dbReference>
<dbReference type="SUPFAM" id="SSF56784">
    <property type="entry name" value="HAD-like"/>
    <property type="match status" value="1"/>
</dbReference>
<dbReference type="InterPro" id="IPR036412">
    <property type="entry name" value="HAD-like_sf"/>
</dbReference>
<dbReference type="PANTHER" id="PTHR47478:SF1">
    <property type="entry name" value="PYRIMIDINE 5'-NUCLEOTIDASE YJJG"/>
    <property type="match status" value="1"/>
</dbReference>
<dbReference type="AlphaFoldDB" id="A0A1I0MDU0"/>
<dbReference type="PRINTS" id="PR00413">
    <property type="entry name" value="HADHALOGNASE"/>
</dbReference>
<protein>
    <submittedName>
        <fullName evidence="1">Putative hydrolase of the HAD superfamily</fullName>
    </submittedName>
</protein>
<dbReference type="STRING" id="1267423.SAMN05216290_0284"/>
<dbReference type="SFLD" id="SFLDG01135">
    <property type="entry name" value="C1.5.6:_HAD__Beta-PGM__Phospha"/>
    <property type="match status" value="1"/>
</dbReference>
<dbReference type="GO" id="GO:0008253">
    <property type="term" value="F:5'-nucleotidase activity"/>
    <property type="evidence" value="ECO:0007669"/>
    <property type="project" value="InterPro"/>
</dbReference>
<dbReference type="Proteomes" id="UP000199437">
    <property type="component" value="Unassembled WGS sequence"/>
</dbReference>
<dbReference type="Gene3D" id="3.40.50.1000">
    <property type="entry name" value="HAD superfamily/HAD-like"/>
    <property type="match status" value="1"/>
</dbReference>
<accession>A0A1I0MDU0</accession>
<dbReference type="Gene3D" id="1.10.150.240">
    <property type="entry name" value="Putative phosphatase, domain 2"/>
    <property type="match status" value="1"/>
</dbReference>
<sequence>MKQYKHIFFDLDHTLWDYDANASEALCELFEHYQFAQQGIASTQLVSTFFEVNEELWDLYNSHKIQRKDIRERRFPFIFKRLGIDKRHMPVNIEQEYIALAPTKPNIFPDALEVLDYLKTKYELHIITNGFDDIQAKKLKYSNLAPYFDVIITSETANSRKPNPDIFNLALERTGGALATSMMIGDNLKADIAGAVAVGMDHVWFNPNKLATNVTVQHQISNLLELKSIL</sequence>
<organism evidence="1 2">
    <name type="scientific">Roseivirga pacifica</name>
    <dbReference type="NCBI Taxonomy" id="1267423"/>
    <lineage>
        <taxon>Bacteria</taxon>
        <taxon>Pseudomonadati</taxon>
        <taxon>Bacteroidota</taxon>
        <taxon>Cytophagia</taxon>
        <taxon>Cytophagales</taxon>
        <taxon>Roseivirgaceae</taxon>
        <taxon>Roseivirga</taxon>
    </lineage>
</organism>
<dbReference type="GeneID" id="99985047"/>
<dbReference type="InterPro" id="IPR023198">
    <property type="entry name" value="PGP-like_dom2"/>
</dbReference>
<keyword evidence="2" id="KW-1185">Reference proteome</keyword>
<dbReference type="PANTHER" id="PTHR47478">
    <property type="match status" value="1"/>
</dbReference>
<dbReference type="InterPro" id="IPR011951">
    <property type="entry name" value="HAD-SF_hydro_IA_YjjG/PynA"/>
</dbReference>
<dbReference type="RefSeq" id="WP_162844637.1">
    <property type="nucleotide sequence ID" value="NZ_FOIR01000001.1"/>
</dbReference>
<dbReference type="InterPro" id="IPR052550">
    <property type="entry name" value="Pyrimidine_5'-ntase_YjjG"/>
</dbReference>
<keyword evidence="1" id="KW-0378">Hydrolase</keyword>
<evidence type="ECO:0000313" key="2">
    <source>
        <dbReference type="Proteomes" id="UP000199437"/>
    </source>
</evidence>
<dbReference type="NCBIfam" id="TIGR02254">
    <property type="entry name" value="YjjG_YfnB"/>
    <property type="match status" value="1"/>
</dbReference>
<dbReference type="InterPro" id="IPR023214">
    <property type="entry name" value="HAD_sf"/>
</dbReference>
<dbReference type="NCBIfam" id="TIGR01549">
    <property type="entry name" value="HAD-SF-IA-v1"/>
    <property type="match status" value="1"/>
</dbReference>
<evidence type="ECO:0000313" key="1">
    <source>
        <dbReference type="EMBL" id="SEV86114.1"/>
    </source>
</evidence>
<dbReference type="SFLD" id="SFLDG01129">
    <property type="entry name" value="C1.5:_HAD__Beta-PGM__Phosphata"/>
    <property type="match status" value="1"/>
</dbReference>
<dbReference type="SFLD" id="SFLDS00003">
    <property type="entry name" value="Haloacid_Dehalogenase"/>
    <property type="match status" value="1"/>
</dbReference>
<gene>
    <name evidence="1" type="ORF">SAMN05216290_0284</name>
</gene>
<proteinExistence type="predicted"/>
<name>A0A1I0MDU0_9BACT</name>